<comment type="catalytic activity">
    <reaction evidence="1">
        <text>1-(5-phospho-beta-D-ribosyl)-ATP + diphosphate = 5-phospho-alpha-D-ribose 1-diphosphate + ATP</text>
        <dbReference type="Rhea" id="RHEA:18473"/>
        <dbReference type="ChEBI" id="CHEBI:30616"/>
        <dbReference type="ChEBI" id="CHEBI:33019"/>
        <dbReference type="ChEBI" id="CHEBI:58017"/>
        <dbReference type="ChEBI" id="CHEBI:73183"/>
        <dbReference type="EC" id="2.4.2.17"/>
    </reaction>
</comment>
<dbReference type="SUPFAM" id="SSF53850">
    <property type="entry name" value="Periplasmic binding protein-like II"/>
    <property type="match status" value="1"/>
</dbReference>
<comment type="caution">
    <text evidence="9">The sequence shown here is derived from an EMBL/GenBank/DDBJ whole genome shotgun (WGS) entry which is preliminary data.</text>
</comment>
<evidence type="ECO:0000256" key="3">
    <source>
        <dbReference type="ARBA" id="ARBA00011946"/>
    </source>
</evidence>
<dbReference type="Pfam" id="PF01634">
    <property type="entry name" value="HisG"/>
    <property type="match status" value="1"/>
</dbReference>
<dbReference type="PANTHER" id="PTHR21403">
    <property type="entry name" value="ATP PHOSPHORIBOSYLTRANSFERASE ATP-PRTASE"/>
    <property type="match status" value="1"/>
</dbReference>
<protein>
    <recommendedName>
        <fullName evidence="3">ATP phosphoribosyltransferase</fullName>
        <ecNumber evidence="3">2.4.2.17</ecNumber>
    </recommendedName>
</protein>
<dbReference type="GO" id="GO:0003879">
    <property type="term" value="F:ATP phosphoribosyltransferase activity"/>
    <property type="evidence" value="ECO:0007669"/>
    <property type="project" value="UniProtKB-EC"/>
</dbReference>
<dbReference type="AlphaFoldDB" id="A0ABD3JT82"/>
<dbReference type="Proteomes" id="UP001634007">
    <property type="component" value="Unassembled WGS sequence"/>
</dbReference>
<feature type="domain" description="ATP phosphoribosyltransferase catalytic" evidence="8">
    <location>
        <begin position="158"/>
        <end position="326"/>
    </location>
</feature>
<dbReference type="NCBIfam" id="TIGR00070">
    <property type="entry name" value="hisG"/>
    <property type="match status" value="1"/>
</dbReference>
<evidence type="ECO:0000256" key="6">
    <source>
        <dbReference type="ARBA" id="ARBA00022679"/>
    </source>
</evidence>
<evidence type="ECO:0000259" key="8">
    <source>
        <dbReference type="Pfam" id="PF01634"/>
    </source>
</evidence>
<dbReference type="Gene3D" id="3.40.190.10">
    <property type="entry name" value="Periplasmic binding protein-like II"/>
    <property type="match status" value="2"/>
</dbReference>
<comment type="pathway">
    <text evidence="2">Amino-acid biosynthesis; L-histidine biosynthesis; L-histidine from 5-phospho-alpha-D-ribose 1-diphosphate: step 1/9.</text>
</comment>
<evidence type="ECO:0000313" key="10">
    <source>
        <dbReference type="Proteomes" id="UP001634007"/>
    </source>
</evidence>
<reference evidence="9 10" key="1">
    <citation type="submission" date="2024-11" db="EMBL/GenBank/DDBJ databases">
        <title>Chromosome-level genome assembly of Eucalyptus globulus Labill. provides insights into its genome evolution.</title>
        <authorList>
            <person name="Li X."/>
        </authorList>
    </citation>
    <scope>NUCLEOTIDE SEQUENCE [LARGE SCALE GENOMIC DNA]</scope>
    <source>
        <strain evidence="9">CL2024</strain>
        <tissue evidence="9">Fresh tender leaves</tissue>
    </source>
</reference>
<evidence type="ECO:0000256" key="2">
    <source>
        <dbReference type="ARBA" id="ARBA00004667"/>
    </source>
</evidence>
<dbReference type="GO" id="GO:0000105">
    <property type="term" value="P:L-histidine biosynthetic process"/>
    <property type="evidence" value="ECO:0007669"/>
    <property type="project" value="UniProtKB-KW"/>
</dbReference>
<dbReference type="EMBL" id="JBJKBG010000007">
    <property type="protein sequence ID" value="KAL3729474.1"/>
    <property type="molecule type" value="Genomic_DNA"/>
</dbReference>
<dbReference type="EC" id="2.4.2.17" evidence="3"/>
<sequence>MLSLDKSGISQLPTHTQNSHSFLLSHLLLHSLKLQAPEASHAVPTASTSMPLVSPSQQLLLPSSDMPSSVSGNPSASPRIVCCSGSSPSTVTAPGFNGRQDSERREIRLGLPSNRRMVDQTLSLLKDCRLPVERDSPQQHVATIPELPNLQVFFQHSEEIVRNLSSGHLDIGIAGFDTVSECGQGNEDLIIVHDALGYGDCRLCLAIPKTGIYEKINSVKELAQMSQWTEVQPLRVATGFEYLGKKFMQENGLKHVSILTARGPLEATPAIGTADVILTLVSHGTILWDNNLKEIEGGTALESQAVLLASRTSLIQREDVRDTTRMILDKLEAHLKGISHMRVIAYMRGTTVGEVTRRILSQPSLSILQETIIRSVLPIYDGDGEVVTECYEIDSYFPKEALDSTMQQLRAIGGRPIVTAPLLGIFDRETRWQQLLSKLGPQLSVATAQVS</sequence>
<dbReference type="PANTHER" id="PTHR21403:SF8">
    <property type="entry name" value="ATP PHOSPHORIBOSYLTRANSFERASE"/>
    <property type="match status" value="1"/>
</dbReference>
<proteinExistence type="predicted"/>
<name>A0ABD3JT82_EUCGL</name>
<keyword evidence="7" id="KW-0368">Histidine biosynthesis</keyword>
<accession>A0ABD3JT82</accession>
<evidence type="ECO:0000256" key="7">
    <source>
        <dbReference type="ARBA" id="ARBA00023102"/>
    </source>
</evidence>
<keyword evidence="10" id="KW-1185">Reference proteome</keyword>
<keyword evidence="6" id="KW-0808">Transferase</keyword>
<evidence type="ECO:0000256" key="5">
    <source>
        <dbReference type="ARBA" id="ARBA00022676"/>
    </source>
</evidence>
<gene>
    <name evidence="9" type="ORF">ACJRO7_026574</name>
</gene>
<dbReference type="FunFam" id="3.40.190.10:FF:000118">
    <property type="entry name" value="ATP phosphoribosyltransferase 2, chloroplastic"/>
    <property type="match status" value="1"/>
</dbReference>
<keyword evidence="4" id="KW-0028">Amino-acid biosynthesis</keyword>
<evidence type="ECO:0000256" key="4">
    <source>
        <dbReference type="ARBA" id="ARBA00022605"/>
    </source>
</evidence>
<dbReference type="InterPro" id="IPR001348">
    <property type="entry name" value="ATP_PRibTrfase_HisG"/>
</dbReference>
<organism evidence="9 10">
    <name type="scientific">Eucalyptus globulus</name>
    <name type="common">Tasmanian blue gum</name>
    <dbReference type="NCBI Taxonomy" id="34317"/>
    <lineage>
        <taxon>Eukaryota</taxon>
        <taxon>Viridiplantae</taxon>
        <taxon>Streptophyta</taxon>
        <taxon>Embryophyta</taxon>
        <taxon>Tracheophyta</taxon>
        <taxon>Spermatophyta</taxon>
        <taxon>Magnoliopsida</taxon>
        <taxon>eudicotyledons</taxon>
        <taxon>Gunneridae</taxon>
        <taxon>Pentapetalae</taxon>
        <taxon>rosids</taxon>
        <taxon>malvids</taxon>
        <taxon>Myrtales</taxon>
        <taxon>Myrtaceae</taxon>
        <taxon>Myrtoideae</taxon>
        <taxon>Eucalypteae</taxon>
        <taxon>Eucalyptus</taxon>
    </lineage>
</organism>
<keyword evidence="5" id="KW-0328">Glycosyltransferase</keyword>
<evidence type="ECO:0000313" key="9">
    <source>
        <dbReference type="EMBL" id="KAL3729474.1"/>
    </source>
</evidence>
<evidence type="ECO:0000256" key="1">
    <source>
        <dbReference type="ARBA" id="ARBA00000915"/>
    </source>
</evidence>
<dbReference type="InterPro" id="IPR013820">
    <property type="entry name" value="ATP_PRibTrfase_cat"/>
</dbReference>